<reference evidence="1 6" key="3">
    <citation type="submission" date="2020-01" db="EMBL/GenBank/DDBJ databases">
        <authorList>
            <person name="Sanchez-Estrada R."/>
            <person name="Gonzalez-Y-Merchand J.A."/>
            <person name="Rivera-Gutierrez S."/>
        </authorList>
    </citation>
    <scope>NUCLEOTIDE SEQUENCE [LARGE SCALE GENOMIC DNA]</scope>
    <source>
        <strain evidence="1 6">CST 7247</strain>
    </source>
</reference>
<dbReference type="Proteomes" id="UP000092668">
    <property type="component" value="Unassembled WGS sequence"/>
</dbReference>
<protein>
    <submittedName>
        <fullName evidence="2">Uncharacterized protein</fullName>
    </submittedName>
</protein>
<proteinExistence type="predicted"/>
<evidence type="ECO:0000313" key="4">
    <source>
        <dbReference type="Proteomes" id="UP000092668"/>
    </source>
</evidence>
<reference evidence="3 5" key="2">
    <citation type="submission" date="2017-02" db="EMBL/GenBank/DDBJ databases">
        <title>The new phylogeny of genus Mycobacterium.</title>
        <authorList>
            <person name="Tortoli E."/>
            <person name="Trovato A."/>
            <person name="Cirillo D.M."/>
        </authorList>
    </citation>
    <scope>NUCLEOTIDE SEQUENCE [LARGE SCALE GENOMIC DNA]</scope>
    <source>
        <strain evidence="3 5">DSM 45093</strain>
    </source>
</reference>
<organism evidence="2 4">
    <name type="scientific">Mycolicibacter kumamotonensis</name>
    <dbReference type="NCBI Taxonomy" id="354243"/>
    <lineage>
        <taxon>Bacteria</taxon>
        <taxon>Bacillati</taxon>
        <taxon>Actinomycetota</taxon>
        <taxon>Actinomycetes</taxon>
        <taxon>Mycobacteriales</taxon>
        <taxon>Mycobacteriaceae</taxon>
        <taxon>Mycolicibacter</taxon>
    </lineage>
</organism>
<evidence type="ECO:0000313" key="3">
    <source>
        <dbReference type="EMBL" id="ORA77507.1"/>
    </source>
</evidence>
<accession>A0A1B8SLU1</accession>
<dbReference type="PATRIC" id="fig|354243.3.peg.451"/>
<dbReference type="Proteomes" id="UP000466523">
    <property type="component" value="Unassembled WGS sequence"/>
</dbReference>
<evidence type="ECO:0000313" key="2">
    <source>
        <dbReference type="EMBL" id="OBY33722.1"/>
    </source>
</evidence>
<dbReference type="EMBL" id="MVHU01000031">
    <property type="protein sequence ID" value="ORA77507.1"/>
    <property type="molecule type" value="Genomic_DNA"/>
</dbReference>
<name>A0A1B8SLU1_9MYCO</name>
<dbReference type="OrthoDB" id="4640995at2"/>
<evidence type="ECO:0000313" key="5">
    <source>
        <dbReference type="Proteomes" id="UP000192713"/>
    </source>
</evidence>
<dbReference type="AlphaFoldDB" id="A0A1B8SLU1"/>
<dbReference type="EMBL" id="LFOE01000001">
    <property type="protein sequence ID" value="OBY33722.1"/>
    <property type="molecule type" value="Genomic_DNA"/>
</dbReference>
<evidence type="ECO:0000313" key="1">
    <source>
        <dbReference type="EMBL" id="NDJ91278.1"/>
    </source>
</evidence>
<evidence type="ECO:0000313" key="6">
    <source>
        <dbReference type="Proteomes" id="UP000466523"/>
    </source>
</evidence>
<keyword evidence="4" id="KW-1185">Reference proteome</keyword>
<dbReference type="RefSeq" id="WP_019738732.1">
    <property type="nucleotide sequence ID" value="NZ_JAACYR010000084.1"/>
</dbReference>
<comment type="caution">
    <text evidence="2">The sequence shown here is derived from an EMBL/GenBank/DDBJ whole genome shotgun (WGS) entry which is preliminary data.</text>
</comment>
<sequence length="336" mass="36565">MAALEGEDASSAREEVLLSGLVDWVALDRIHGFVAQENRGDVLSVIQEKTLELIRSLVGDGLFDVGDLQGEGGEFVSWETSVDESIQRIRHVYVSNFDDRYAWGWSCWLSLTAKGQRVADGLSRTSAFATPPITVDEIRAEQQRLLTASSLVGVVSGYVADLTAIDAESAPEWLRSLDIPSGWRRGQLAAEVAARPARVVVYGPKADGSWDASETLALFRFTGCPPADVVHRNSDRTLRDLRAPLGDAASSLDPPSTEVLATDDNTGVIAVRSTGSFVFCRRWMWAQFNTYIACSELAGQSRMLLQCLYSSNEGELAADLNSLADTVQDAFLATVR</sequence>
<gene>
    <name evidence="2" type="ORF">ACT18_02130</name>
    <name evidence="3" type="ORF">BST28_17900</name>
    <name evidence="1" type="ORF">GWR20_19370</name>
</gene>
<dbReference type="EMBL" id="JAACYR010000084">
    <property type="protein sequence ID" value="NDJ91278.1"/>
    <property type="molecule type" value="Genomic_DNA"/>
</dbReference>
<reference evidence="2 4" key="1">
    <citation type="submission" date="2015-06" db="EMBL/GenBank/DDBJ databases">
        <title>Genome sequence of Mycobacterium kumamotonense strain Roo.</title>
        <authorList>
            <person name="Greninger A.L."/>
            <person name="Cunningham G."/>
            <person name="Miller S."/>
        </authorList>
    </citation>
    <scope>NUCLEOTIDE SEQUENCE [LARGE SCALE GENOMIC DNA]</scope>
    <source>
        <strain evidence="2 4">Roo</strain>
    </source>
</reference>
<dbReference type="Proteomes" id="UP000192713">
    <property type="component" value="Unassembled WGS sequence"/>
</dbReference>